<dbReference type="InterPro" id="IPR035897">
    <property type="entry name" value="Toll_tir_struct_dom_sf"/>
</dbReference>
<dbReference type="SUPFAM" id="SSF52200">
    <property type="entry name" value="Toll/Interleukin receptor TIR domain"/>
    <property type="match status" value="1"/>
</dbReference>
<keyword evidence="3" id="KW-1185">Reference proteome</keyword>
<dbReference type="InterPro" id="IPR000157">
    <property type="entry name" value="TIR_dom"/>
</dbReference>
<name>A0A560HGV8_9PROT</name>
<accession>A0A560HGV8</accession>
<comment type="caution">
    <text evidence="2">The sequence shown here is derived from an EMBL/GenBank/DDBJ whole genome shotgun (WGS) entry which is preliminary data.</text>
</comment>
<sequence>MKAFISWSGERSHALGQALYDWLPMVLQSIEPWLSQSDIDAGERWANQVGKELEACNFGIICITRENISSPWILFEAGALAKSMQEGRVVPLLLDIEFKDIAGPLAQFQAKKVEKSGIFDVVTSINKFSDGKLSDTHLNRQFEALWPTFEKSVEQFPKNPPHAQKTRPQHEILEELVSSIRGLDMRFRESQEETPRVRRRRTRFHPVVLRDLLHSSDFGPSDPIQFLLLASFIKEEFPWMHELGVEAYREATHTSNKDTARRRFFAAIKMLHNMPFVENYSEKETYIFMREFERFISDLNFDGLLAPISKK</sequence>
<dbReference type="AlphaFoldDB" id="A0A560HGV8"/>
<dbReference type="GO" id="GO:0007165">
    <property type="term" value="P:signal transduction"/>
    <property type="evidence" value="ECO:0007669"/>
    <property type="project" value="InterPro"/>
</dbReference>
<dbReference type="Proteomes" id="UP000315751">
    <property type="component" value="Unassembled WGS sequence"/>
</dbReference>
<evidence type="ECO:0000259" key="1">
    <source>
        <dbReference type="Pfam" id="PF13676"/>
    </source>
</evidence>
<dbReference type="OrthoDB" id="122965at2"/>
<dbReference type="Pfam" id="PF13676">
    <property type="entry name" value="TIR_2"/>
    <property type="match status" value="1"/>
</dbReference>
<evidence type="ECO:0000313" key="3">
    <source>
        <dbReference type="Proteomes" id="UP000315751"/>
    </source>
</evidence>
<feature type="domain" description="TIR" evidence="1">
    <location>
        <begin position="4"/>
        <end position="109"/>
    </location>
</feature>
<organism evidence="2 3">
    <name type="scientific">Nitrospirillum amazonense</name>
    <dbReference type="NCBI Taxonomy" id="28077"/>
    <lineage>
        <taxon>Bacteria</taxon>
        <taxon>Pseudomonadati</taxon>
        <taxon>Pseudomonadota</taxon>
        <taxon>Alphaproteobacteria</taxon>
        <taxon>Rhodospirillales</taxon>
        <taxon>Azospirillaceae</taxon>
        <taxon>Nitrospirillum</taxon>
    </lineage>
</organism>
<protein>
    <submittedName>
        <fullName evidence="2">TIR domain-containing protein</fullName>
    </submittedName>
</protein>
<evidence type="ECO:0000313" key="2">
    <source>
        <dbReference type="EMBL" id="TWB45702.1"/>
    </source>
</evidence>
<dbReference type="RefSeq" id="WP_145728842.1">
    <property type="nucleotide sequence ID" value="NZ_VITR01000001.1"/>
</dbReference>
<proteinExistence type="predicted"/>
<reference evidence="2 3" key="1">
    <citation type="submission" date="2019-06" db="EMBL/GenBank/DDBJ databases">
        <title>Genomic Encyclopedia of Type Strains, Phase IV (KMG-V): Genome sequencing to study the core and pangenomes of soil and plant-associated prokaryotes.</title>
        <authorList>
            <person name="Whitman W."/>
        </authorList>
    </citation>
    <scope>NUCLEOTIDE SEQUENCE [LARGE SCALE GENOMIC DNA]</scope>
    <source>
        <strain evidence="2 3">BR 11622</strain>
    </source>
</reference>
<dbReference type="EMBL" id="VITR01000001">
    <property type="protein sequence ID" value="TWB45702.1"/>
    <property type="molecule type" value="Genomic_DNA"/>
</dbReference>
<dbReference type="Gene3D" id="3.40.50.10140">
    <property type="entry name" value="Toll/interleukin-1 receptor homology (TIR) domain"/>
    <property type="match status" value="1"/>
</dbReference>
<gene>
    <name evidence="2" type="ORF">FBZ90_10134</name>
</gene>